<gene>
    <name evidence="4" type="ORF">CLV83_3989</name>
</gene>
<dbReference type="Proteomes" id="UP000294546">
    <property type="component" value="Unassembled WGS sequence"/>
</dbReference>
<evidence type="ECO:0000256" key="3">
    <source>
        <dbReference type="RuleBase" id="RU000461"/>
    </source>
</evidence>
<dbReference type="RefSeq" id="WP_132296756.1">
    <property type="nucleotide sequence ID" value="NZ_SMFU01000013.1"/>
</dbReference>
<dbReference type="PRINTS" id="PR00359">
    <property type="entry name" value="BP450"/>
</dbReference>
<accession>A0A4V2PCX1</accession>
<keyword evidence="3" id="KW-0479">Metal-binding</keyword>
<dbReference type="GO" id="GO:0020037">
    <property type="term" value="F:heme binding"/>
    <property type="evidence" value="ECO:0007669"/>
    <property type="project" value="InterPro"/>
</dbReference>
<dbReference type="Pfam" id="PF00067">
    <property type="entry name" value="p450"/>
    <property type="match status" value="1"/>
</dbReference>
<evidence type="ECO:0000313" key="5">
    <source>
        <dbReference type="Proteomes" id="UP000294546"/>
    </source>
</evidence>
<dbReference type="Gene3D" id="1.10.630.10">
    <property type="entry name" value="Cytochrome P450"/>
    <property type="match status" value="1"/>
</dbReference>
<dbReference type="OrthoDB" id="4258484at2"/>
<comment type="caution">
    <text evidence="4">The sequence shown here is derived from an EMBL/GenBank/DDBJ whole genome shotgun (WGS) entry which is preliminary data.</text>
</comment>
<keyword evidence="5" id="KW-1185">Reference proteome</keyword>
<dbReference type="GO" id="GO:0016705">
    <property type="term" value="F:oxidoreductase activity, acting on paired donors, with incorporation or reduction of molecular oxygen"/>
    <property type="evidence" value="ECO:0007669"/>
    <property type="project" value="InterPro"/>
</dbReference>
<evidence type="ECO:0000313" key="4">
    <source>
        <dbReference type="EMBL" id="TCK02936.1"/>
    </source>
</evidence>
<comment type="cofactor">
    <cofactor evidence="1">
        <name>heme</name>
        <dbReference type="ChEBI" id="CHEBI:30413"/>
    </cofactor>
</comment>
<dbReference type="InterPro" id="IPR036396">
    <property type="entry name" value="Cyt_P450_sf"/>
</dbReference>
<dbReference type="GO" id="GO:0005506">
    <property type="term" value="F:iron ion binding"/>
    <property type="evidence" value="ECO:0007669"/>
    <property type="project" value="InterPro"/>
</dbReference>
<proteinExistence type="inferred from homology"/>
<evidence type="ECO:0000256" key="1">
    <source>
        <dbReference type="ARBA" id="ARBA00001971"/>
    </source>
</evidence>
<dbReference type="PANTHER" id="PTHR46696:SF1">
    <property type="entry name" value="CYTOCHROME P450 YJIB-RELATED"/>
    <property type="match status" value="1"/>
</dbReference>
<keyword evidence="3" id="KW-0503">Monooxygenase</keyword>
<sequence>MNKDAMQTSNIDLFSDETLRNPNPVFAELREMAPVVWMDKYKVWAITRYDDVRDALSNTEVFSSTKVAFNDVMNEALKGTSLATDPPEHAQLRKTLLAPLTPIALKKIQDDITKKAETMIAGVVEKGSFDAIEDVARAFPLEVVTDMLGVQGEAREKVLLWGDAAFNVLGPMNQRAAENLPLAGELFEFCANVKPEELTEGSLGRGIFEAADRGEIARESCGPIIHQYIAAGLESTIAAIGNTLKHLAANPDQYALLVNDPSLVRSAFNESLRLEGPLGLIGRLVMQDVVIGDTKIPAGSQVALMLASANRDPRKFENPDQYLVTRNASAQLSFGSGVHSCAGQNLARIEANAILSAFVRRIKSFKAGEPEIKLANMTRSLNSLPVLSVETV</sequence>
<dbReference type="PROSITE" id="PS00086">
    <property type="entry name" value="CYTOCHROME_P450"/>
    <property type="match status" value="1"/>
</dbReference>
<keyword evidence="3" id="KW-0560">Oxidoreductase</keyword>
<dbReference type="InterPro" id="IPR001128">
    <property type="entry name" value="Cyt_P450"/>
</dbReference>
<dbReference type="InterPro" id="IPR017972">
    <property type="entry name" value="Cyt_P450_CS"/>
</dbReference>
<dbReference type="EMBL" id="SMFU01000013">
    <property type="protein sequence ID" value="TCK02936.1"/>
    <property type="molecule type" value="Genomic_DNA"/>
</dbReference>
<keyword evidence="3" id="KW-0408">Iron</keyword>
<dbReference type="AlphaFoldDB" id="A0A4V2PCX1"/>
<protein>
    <submittedName>
        <fullName evidence="4">Cytochrome P450</fullName>
    </submittedName>
</protein>
<reference evidence="4 5" key="1">
    <citation type="submission" date="2019-03" db="EMBL/GenBank/DDBJ databases">
        <title>Genomic Encyclopedia of Archaeal and Bacterial Type Strains, Phase II (KMG-II): from individual species to whole genera.</title>
        <authorList>
            <person name="Goeker M."/>
        </authorList>
    </citation>
    <scope>NUCLEOTIDE SEQUENCE [LARGE SCALE GENOMIC DNA]</scope>
    <source>
        <strain evidence="4 5">DSM 27697</strain>
    </source>
</reference>
<evidence type="ECO:0000256" key="2">
    <source>
        <dbReference type="ARBA" id="ARBA00010617"/>
    </source>
</evidence>
<dbReference type="PANTHER" id="PTHR46696">
    <property type="entry name" value="P450, PUTATIVE (EUROFUNG)-RELATED"/>
    <property type="match status" value="1"/>
</dbReference>
<name>A0A4V2PCX1_9GAMM</name>
<dbReference type="SUPFAM" id="SSF48264">
    <property type="entry name" value="Cytochrome P450"/>
    <property type="match status" value="1"/>
</dbReference>
<dbReference type="GO" id="GO:0004497">
    <property type="term" value="F:monooxygenase activity"/>
    <property type="evidence" value="ECO:0007669"/>
    <property type="project" value="UniProtKB-KW"/>
</dbReference>
<organism evidence="4 5">
    <name type="scientific">Marinobacterium mangrovicola</name>
    <dbReference type="NCBI Taxonomy" id="1476959"/>
    <lineage>
        <taxon>Bacteria</taxon>
        <taxon>Pseudomonadati</taxon>
        <taxon>Pseudomonadota</taxon>
        <taxon>Gammaproteobacteria</taxon>
        <taxon>Oceanospirillales</taxon>
        <taxon>Oceanospirillaceae</taxon>
        <taxon>Marinobacterium</taxon>
    </lineage>
</organism>
<keyword evidence="3" id="KW-0349">Heme</keyword>
<dbReference type="InterPro" id="IPR002397">
    <property type="entry name" value="Cyt_P450_B"/>
</dbReference>
<comment type="similarity">
    <text evidence="2 3">Belongs to the cytochrome P450 family.</text>
</comment>